<dbReference type="SMART" id="SM01141">
    <property type="entry name" value="DRY_EERY"/>
    <property type="match status" value="1"/>
</dbReference>
<dbReference type="Pfam" id="PF09750">
    <property type="entry name" value="DRY_EERY"/>
    <property type="match status" value="1"/>
</dbReference>
<feature type="domain" description="SURP motif" evidence="8">
    <location>
        <begin position="306"/>
        <end position="346"/>
    </location>
</feature>
<keyword evidence="3" id="KW-0694">RNA-binding</keyword>
<protein>
    <recommendedName>
        <fullName evidence="8">SURP motif domain-containing protein</fullName>
    </recommendedName>
</protein>
<evidence type="ECO:0000313" key="10">
    <source>
        <dbReference type="Proteomes" id="UP000318571"/>
    </source>
</evidence>
<evidence type="ECO:0000256" key="4">
    <source>
        <dbReference type="ARBA" id="ARBA00023015"/>
    </source>
</evidence>
<reference evidence="9 10" key="1">
    <citation type="journal article" date="2018" name="Nat. Ecol. Evol.">
        <title>Genomic signatures of mitonuclear coevolution across populations of Tigriopus californicus.</title>
        <authorList>
            <person name="Barreto F.S."/>
            <person name="Watson E.T."/>
            <person name="Lima T.G."/>
            <person name="Willett C.S."/>
            <person name="Edmands S."/>
            <person name="Li W."/>
            <person name="Burton R.S."/>
        </authorList>
    </citation>
    <scope>NUCLEOTIDE SEQUENCE [LARGE SCALE GENOMIC DNA]</scope>
    <source>
        <strain evidence="9 10">San Diego</strain>
    </source>
</reference>
<dbReference type="Pfam" id="PF01805">
    <property type="entry name" value="Surp"/>
    <property type="match status" value="2"/>
</dbReference>
<feature type="compositionally biased region" description="Pro residues" evidence="7">
    <location>
        <begin position="263"/>
        <end position="283"/>
    </location>
</feature>
<evidence type="ECO:0000256" key="2">
    <source>
        <dbReference type="ARBA" id="ARBA00022737"/>
    </source>
</evidence>
<keyword evidence="1" id="KW-0507">mRNA processing</keyword>
<feature type="domain" description="SURP motif" evidence="8">
    <location>
        <begin position="148"/>
        <end position="190"/>
    </location>
</feature>
<keyword evidence="6" id="KW-0508">mRNA splicing</keyword>
<dbReference type="EMBL" id="VCGU01000003">
    <property type="protein sequence ID" value="TRY77897.1"/>
    <property type="molecule type" value="Genomic_DNA"/>
</dbReference>
<evidence type="ECO:0000256" key="5">
    <source>
        <dbReference type="ARBA" id="ARBA00023163"/>
    </source>
</evidence>
<organism evidence="9 10">
    <name type="scientific">Tigriopus californicus</name>
    <name type="common">Marine copepod</name>
    <dbReference type="NCBI Taxonomy" id="6832"/>
    <lineage>
        <taxon>Eukaryota</taxon>
        <taxon>Metazoa</taxon>
        <taxon>Ecdysozoa</taxon>
        <taxon>Arthropoda</taxon>
        <taxon>Crustacea</taxon>
        <taxon>Multicrustacea</taxon>
        <taxon>Hexanauplia</taxon>
        <taxon>Copepoda</taxon>
        <taxon>Harpacticoida</taxon>
        <taxon>Harpacticidae</taxon>
        <taxon>Tigriopus</taxon>
    </lineage>
</organism>
<dbReference type="SMART" id="SM00648">
    <property type="entry name" value="SWAP"/>
    <property type="match status" value="2"/>
</dbReference>
<dbReference type="OrthoDB" id="5836667at2759"/>
<dbReference type="Proteomes" id="UP000318571">
    <property type="component" value="Chromosome 11"/>
</dbReference>
<dbReference type="OMA" id="STWNRDH"/>
<keyword evidence="2" id="KW-0677">Repeat</keyword>
<accession>A0A553PJN5</accession>
<name>A0A553PJN5_TIGCA</name>
<evidence type="ECO:0000256" key="7">
    <source>
        <dbReference type="SAM" id="MobiDB-lite"/>
    </source>
</evidence>
<dbReference type="InterPro" id="IPR035967">
    <property type="entry name" value="SWAP/Surp_sf"/>
</dbReference>
<sequence>MTTDASSGVETDPLLVFGYGCQIFRDDVRALAMERGDHLIPWMGHAELPIDRYDGRGALSDLKIHEARSGREGFDPWTGLSPDQVQEERQAESQRYLALFEDELAVNGDKASEAGGGAAVPFDYDQAVPAQPAVQSRVQPTLRQLANCIEKTSEFIVKQGAQMEILMRAKEANNPLFQFLNPENPYHAIYKEVFTKKKNRPKNYVANQVLMEQSSLEVEESLKILFSRLNSAPGLNPTPTSSSSSTNAYSQLVDRIRVNQAPPSQPVPPQAQPPPAQPVPKVAVPPPVSSEHIVEVVPPPISLQPLIDRTAYYVTKNGSEALNVVKKREPGKFSFLNPSDKYHLFFQYKVALYKEMVAAGYSGPTQRGSALLKNNGSTSSGAGSDQSFEQVTSKFPSLKGFFR</sequence>
<dbReference type="PROSITE" id="PS50128">
    <property type="entry name" value="SURP"/>
    <property type="match status" value="2"/>
</dbReference>
<dbReference type="GO" id="GO:0000395">
    <property type="term" value="P:mRNA 5'-splice site recognition"/>
    <property type="evidence" value="ECO:0007669"/>
    <property type="project" value="TreeGrafter"/>
</dbReference>
<keyword evidence="10" id="KW-1185">Reference proteome</keyword>
<dbReference type="Gene3D" id="1.10.10.790">
    <property type="entry name" value="Surp module"/>
    <property type="match status" value="2"/>
</dbReference>
<comment type="caution">
    <text evidence="9">The sequence shown here is derived from an EMBL/GenBank/DDBJ whole genome shotgun (WGS) entry which is preliminary data.</text>
</comment>
<evidence type="ECO:0000256" key="1">
    <source>
        <dbReference type="ARBA" id="ARBA00022664"/>
    </source>
</evidence>
<dbReference type="InterPro" id="IPR019147">
    <property type="entry name" value="SWAP_N_domain"/>
</dbReference>
<dbReference type="SUPFAM" id="SSF109905">
    <property type="entry name" value="Surp module (SWAP domain)"/>
    <property type="match status" value="2"/>
</dbReference>
<dbReference type="PANTHER" id="PTHR13161:SF15">
    <property type="entry name" value="SPLICING FACTOR, SUPPRESSOR OF WHITE-APRICOT HOMOLOG"/>
    <property type="match status" value="1"/>
</dbReference>
<dbReference type="GO" id="GO:0003723">
    <property type="term" value="F:RNA binding"/>
    <property type="evidence" value="ECO:0007669"/>
    <property type="project" value="UniProtKB-KW"/>
</dbReference>
<keyword evidence="5" id="KW-0804">Transcription</keyword>
<keyword evidence="4" id="KW-0805">Transcription regulation</keyword>
<evidence type="ECO:0000259" key="8">
    <source>
        <dbReference type="PROSITE" id="PS50128"/>
    </source>
</evidence>
<gene>
    <name evidence="9" type="ORF">TCAL_08112</name>
</gene>
<dbReference type="InterPro" id="IPR040397">
    <property type="entry name" value="SWAP"/>
</dbReference>
<dbReference type="InterPro" id="IPR000061">
    <property type="entry name" value="Surp"/>
</dbReference>
<evidence type="ECO:0000313" key="9">
    <source>
        <dbReference type="EMBL" id="TRY77897.1"/>
    </source>
</evidence>
<evidence type="ECO:0000256" key="6">
    <source>
        <dbReference type="ARBA" id="ARBA00023187"/>
    </source>
</evidence>
<proteinExistence type="predicted"/>
<dbReference type="STRING" id="6832.A0A553PJN5"/>
<evidence type="ECO:0000256" key="3">
    <source>
        <dbReference type="ARBA" id="ARBA00022884"/>
    </source>
</evidence>
<dbReference type="PANTHER" id="PTHR13161">
    <property type="entry name" value="SPLICING FACTOR SUPPRESSOR OF WHITE APRICOT"/>
    <property type="match status" value="1"/>
</dbReference>
<feature type="region of interest" description="Disordered" evidence="7">
    <location>
        <begin position="260"/>
        <end position="283"/>
    </location>
</feature>
<dbReference type="AlphaFoldDB" id="A0A553PJN5"/>